<dbReference type="PRINTS" id="PR00080">
    <property type="entry name" value="SDRFAMILY"/>
</dbReference>
<dbReference type="AlphaFoldDB" id="A0AAN7T6Q0"/>
<evidence type="ECO:0000313" key="5">
    <source>
        <dbReference type="Proteomes" id="UP001309876"/>
    </source>
</evidence>
<dbReference type="GO" id="GO:0016491">
    <property type="term" value="F:oxidoreductase activity"/>
    <property type="evidence" value="ECO:0007669"/>
    <property type="project" value="UniProtKB-KW"/>
</dbReference>
<keyword evidence="5" id="KW-1185">Reference proteome</keyword>
<dbReference type="PANTHER" id="PTHR43976:SF16">
    <property type="entry name" value="SHORT-CHAIN DEHYDROGENASE_REDUCTASE FAMILY PROTEIN"/>
    <property type="match status" value="1"/>
</dbReference>
<dbReference type="SUPFAM" id="SSF51735">
    <property type="entry name" value="NAD(P)-binding Rossmann-fold domains"/>
    <property type="match status" value="1"/>
</dbReference>
<dbReference type="CDD" id="cd05374">
    <property type="entry name" value="17beta-HSD-like_SDR_c"/>
    <property type="match status" value="1"/>
</dbReference>
<evidence type="ECO:0000256" key="3">
    <source>
        <dbReference type="RuleBase" id="RU000363"/>
    </source>
</evidence>
<gene>
    <name evidence="4" type="ORF">LTR05_001667</name>
</gene>
<proteinExistence type="inferred from homology"/>
<dbReference type="EMBL" id="JAVRRJ010000001">
    <property type="protein sequence ID" value="KAK5091483.1"/>
    <property type="molecule type" value="Genomic_DNA"/>
</dbReference>
<evidence type="ECO:0000256" key="2">
    <source>
        <dbReference type="ARBA" id="ARBA00023002"/>
    </source>
</evidence>
<comment type="caution">
    <text evidence="4">The sequence shown here is derived from an EMBL/GenBank/DDBJ whole genome shotgun (WGS) entry which is preliminary data.</text>
</comment>
<dbReference type="Pfam" id="PF00106">
    <property type="entry name" value="adh_short"/>
    <property type="match status" value="1"/>
</dbReference>
<organism evidence="4 5">
    <name type="scientific">Lithohypha guttulata</name>
    <dbReference type="NCBI Taxonomy" id="1690604"/>
    <lineage>
        <taxon>Eukaryota</taxon>
        <taxon>Fungi</taxon>
        <taxon>Dikarya</taxon>
        <taxon>Ascomycota</taxon>
        <taxon>Pezizomycotina</taxon>
        <taxon>Eurotiomycetes</taxon>
        <taxon>Chaetothyriomycetidae</taxon>
        <taxon>Chaetothyriales</taxon>
        <taxon>Trichomeriaceae</taxon>
        <taxon>Lithohypha</taxon>
    </lineage>
</organism>
<dbReference type="Gene3D" id="3.40.50.720">
    <property type="entry name" value="NAD(P)-binding Rossmann-like Domain"/>
    <property type="match status" value="1"/>
</dbReference>
<sequence length="290" mass="31342">MLPETPVWFITGCSTGIGAAFAAQAHQLNHPVVATARNPSTLSYLPDNNPSVLKLQLDVTSDTSINAALQSAVAHFKRIDILVNNAGYNRLGVTEAVPESEVRDIMETVFWGAARLTTRILPIMRETNAQQGSIGGTIIQITSMGGRVVFPGNAGYHAAKHALEAFTETISLEVQPEWNIKFLIVEPGGTKTQFGAGLGQVTGHPAYNDEKSFMSQLFQFTASRGFDDGFAKAEDVVRTVWGVVKGGTMPLRLPTGGDAWSSIKGYESKKMEELEEWKEVSEGVGGIVWT</sequence>
<evidence type="ECO:0000256" key="1">
    <source>
        <dbReference type="ARBA" id="ARBA00006484"/>
    </source>
</evidence>
<protein>
    <submittedName>
        <fullName evidence="4">Uncharacterized protein</fullName>
    </submittedName>
</protein>
<dbReference type="Proteomes" id="UP001309876">
    <property type="component" value="Unassembled WGS sequence"/>
</dbReference>
<evidence type="ECO:0000313" key="4">
    <source>
        <dbReference type="EMBL" id="KAK5091483.1"/>
    </source>
</evidence>
<dbReference type="PRINTS" id="PR00081">
    <property type="entry name" value="GDHRDH"/>
</dbReference>
<dbReference type="InterPro" id="IPR036291">
    <property type="entry name" value="NAD(P)-bd_dom_sf"/>
</dbReference>
<name>A0AAN7T6Q0_9EURO</name>
<keyword evidence="2" id="KW-0560">Oxidoreductase</keyword>
<reference evidence="4 5" key="1">
    <citation type="submission" date="2023-08" db="EMBL/GenBank/DDBJ databases">
        <title>Black Yeasts Isolated from many extreme environments.</title>
        <authorList>
            <person name="Coleine C."/>
            <person name="Stajich J.E."/>
            <person name="Selbmann L."/>
        </authorList>
    </citation>
    <scope>NUCLEOTIDE SEQUENCE [LARGE SCALE GENOMIC DNA]</scope>
    <source>
        <strain evidence="4 5">CCFEE 5910</strain>
    </source>
</reference>
<dbReference type="PANTHER" id="PTHR43976">
    <property type="entry name" value="SHORT CHAIN DEHYDROGENASE"/>
    <property type="match status" value="1"/>
</dbReference>
<comment type="similarity">
    <text evidence="1 3">Belongs to the short-chain dehydrogenases/reductases (SDR) family.</text>
</comment>
<dbReference type="InterPro" id="IPR051911">
    <property type="entry name" value="SDR_oxidoreductase"/>
</dbReference>
<dbReference type="InterPro" id="IPR002347">
    <property type="entry name" value="SDR_fam"/>
</dbReference>
<accession>A0AAN7T6Q0</accession>